<accession>A0A7J7LGT0</accession>
<protein>
    <submittedName>
        <fullName evidence="5">Uncharacterized protein</fullName>
    </submittedName>
</protein>
<keyword evidence="6" id="KW-1185">Reference proteome</keyword>
<reference evidence="5 6" key="1">
    <citation type="journal article" date="2020" name="IScience">
        <title>Genome Sequencing of the Endangered Kingdonia uniflora (Circaeasteraceae, Ranunculales) Reveals Potential Mechanisms of Evolutionary Specialization.</title>
        <authorList>
            <person name="Sun Y."/>
            <person name="Deng T."/>
            <person name="Zhang A."/>
            <person name="Moore M.J."/>
            <person name="Landis J.B."/>
            <person name="Lin N."/>
            <person name="Zhang H."/>
            <person name="Zhang X."/>
            <person name="Huang J."/>
            <person name="Zhang X."/>
            <person name="Sun H."/>
            <person name="Wang H."/>
        </authorList>
    </citation>
    <scope>NUCLEOTIDE SEQUENCE [LARGE SCALE GENOMIC DNA]</scope>
    <source>
        <strain evidence="5">TB1705</strain>
        <tissue evidence="5">Leaf</tissue>
    </source>
</reference>
<evidence type="ECO:0000313" key="5">
    <source>
        <dbReference type="EMBL" id="KAF6141866.1"/>
    </source>
</evidence>
<dbReference type="PANTHER" id="PTHR14150:SF12">
    <property type="entry name" value="U3 SMALL NUCLEOLAR RNA-ASSOCIATED PROTEIN 14 HOMOLOG A"/>
    <property type="match status" value="1"/>
</dbReference>
<dbReference type="GO" id="GO:0006364">
    <property type="term" value="P:rRNA processing"/>
    <property type="evidence" value="ECO:0007669"/>
    <property type="project" value="InterPro"/>
</dbReference>
<name>A0A7J7LGT0_9MAGN</name>
<dbReference type="AlphaFoldDB" id="A0A7J7LGT0"/>
<dbReference type="InterPro" id="IPR006709">
    <property type="entry name" value="SSU_processome_Utp14"/>
</dbReference>
<dbReference type="GO" id="GO:0032040">
    <property type="term" value="C:small-subunit processome"/>
    <property type="evidence" value="ECO:0007669"/>
    <property type="project" value="InterPro"/>
</dbReference>
<feature type="compositionally biased region" description="Basic and acidic residues" evidence="4">
    <location>
        <begin position="95"/>
        <end position="105"/>
    </location>
</feature>
<comment type="subcellular location">
    <subcellularLocation>
        <location evidence="1">Nucleus</location>
        <location evidence="1">Nucleolus</location>
    </subcellularLocation>
</comment>
<sequence length="196" mass="21865">MQCGYAQKNATAGNANANIATQRTLIGFYAPQSQKLFRTKLPFPYTSVEAFERSMRVPLGPDFNPASTVDLNNRPAVVKIPGTIIRPVKYEDVDPYGRGDEDKTKGQQAKKRKTSKSGNGYKAKRKLLIYGVQGSKGEKYLKCENPYCLKFTWLRDAMKAEEKRASEKKLGADVKINVTMNLNDLCSEFKGKAKLG</sequence>
<dbReference type="Pfam" id="PF04615">
    <property type="entry name" value="Utp14"/>
    <property type="match status" value="1"/>
</dbReference>
<keyword evidence="2" id="KW-0597">Phosphoprotein</keyword>
<organism evidence="5 6">
    <name type="scientific">Kingdonia uniflora</name>
    <dbReference type="NCBI Taxonomy" id="39325"/>
    <lineage>
        <taxon>Eukaryota</taxon>
        <taxon>Viridiplantae</taxon>
        <taxon>Streptophyta</taxon>
        <taxon>Embryophyta</taxon>
        <taxon>Tracheophyta</taxon>
        <taxon>Spermatophyta</taxon>
        <taxon>Magnoliopsida</taxon>
        <taxon>Ranunculales</taxon>
        <taxon>Circaeasteraceae</taxon>
        <taxon>Kingdonia</taxon>
    </lineage>
</organism>
<evidence type="ECO:0000256" key="4">
    <source>
        <dbReference type="SAM" id="MobiDB-lite"/>
    </source>
</evidence>
<evidence type="ECO:0000256" key="1">
    <source>
        <dbReference type="ARBA" id="ARBA00004604"/>
    </source>
</evidence>
<dbReference type="EMBL" id="JACGCM010002285">
    <property type="protein sequence ID" value="KAF6141866.1"/>
    <property type="molecule type" value="Genomic_DNA"/>
</dbReference>
<dbReference type="OrthoDB" id="277439at2759"/>
<proteinExistence type="predicted"/>
<dbReference type="PANTHER" id="PTHR14150">
    <property type="entry name" value="U3 SMALL NUCLEOLAR RNA-ASSOCIATED PROTEIN 14"/>
    <property type="match status" value="1"/>
</dbReference>
<evidence type="ECO:0000256" key="3">
    <source>
        <dbReference type="ARBA" id="ARBA00023242"/>
    </source>
</evidence>
<comment type="caution">
    <text evidence="5">The sequence shown here is derived from an EMBL/GenBank/DDBJ whole genome shotgun (WGS) entry which is preliminary data.</text>
</comment>
<dbReference type="Proteomes" id="UP000541444">
    <property type="component" value="Unassembled WGS sequence"/>
</dbReference>
<feature type="region of interest" description="Disordered" evidence="4">
    <location>
        <begin position="95"/>
        <end position="119"/>
    </location>
</feature>
<gene>
    <name evidence="5" type="ORF">GIB67_003237</name>
</gene>
<keyword evidence="3" id="KW-0539">Nucleus</keyword>
<evidence type="ECO:0000313" key="6">
    <source>
        <dbReference type="Proteomes" id="UP000541444"/>
    </source>
</evidence>
<evidence type="ECO:0000256" key="2">
    <source>
        <dbReference type="ARBA" id="ARBA00022553"/>
    </source>
</evidence>